<evidence type="ECO:0000313" key="3">
    <source>
        <dbReference type="EMBL" id="TNJ34173.1"/>
    </source>
</evidence>
<dbReference type="EMBL" id="VDCI01000011">
    <property type="protein sequence ID" value="TNJ34173.1"/>
    <property type="molecule type" value="Genomic_DNA"/>
</dbReference>
<dbReference type="InterPro" id="IPR036397">
    <property type="entry name" value="RNaseH_sf"/>
</dbReference>
<dbReference type="Pfam" id="PF13592">
    <property type="entry name" value="HTH_33"/>
    <property type="match status" value="1"/>
</dbReference>
<dbReference type="NCBIfam" id="NF033545">
    <property type="entry name" value="transpos_IS630"/>
    <property type="match status" value="1"/>
</dbReference>
<proteinExistence type="predicted"/>
<dbReference type="PANTHER" id="PTHR46564:SF1">
    <property type="entry name" value="TRANSPOSASE"/>
    <property type="match status" value="1"/>
</dbReference>
<evidence type="ECO:0000259" key="1">
    <source>
        <dbReference type="Pfam" id="PF13358"/>
    </source>
</evidence>
<name>A0A5C4RS65_PROVB</name>
<dbReference type="Proteomes" id="UP000309544">
    <property type="component" value="Unassembled WGS sequence"/>
</dbReference>
<dbReference type="InterPro" id="IPR047655">
    <property type="entry name" value="Transpos_IS630-like"/>
</dbReference>
<dbReference type="Pfam" id="PF13384">
    <property type="entry name" value="HTH_23"/>
    <property type="match status" value="1"/>
</dbReference>
<sequence>MEKIDIRQLSDRERALLRKQVIRLRKQGKGNKEVAELLGLSVQTTSRWWQWHLRDGNAMLAVPKRGRKHGEKRHLSAEQEKQIQKMIVDHYPDQLKLPFALWDRQAVRQLIKLQFGFEMPIRTVGEYLSRWGYTPQKPIRKAYEQRPVEVARWMDESYPAIHAKAKDENAEIYWGDETGLSTQGNLVRGYAPAGKTPELRLNARKEHVSMISAVNNRGKLRFMLYDDAMNSQRLIEFMKRLVKDAGRKVILILDNLRVHHSKPVKAWLDENKEKIEVFYLPAYSPELNPDEYLNNDLKSAVHGNKGGVARNKETIRKKTISHLRHLQKSPGKVAKLFNHPKVRYAKAS</sequence>
<feature type="domain" description="Tc1-like transposase DDE" evidence="1">
    <location>
        <begin position="172"/>
        <end position="303"/>
    </location>
</feature>
<feature type="domain" description="Winged helix-turn helix" evidence="2">
    <location>
        <begin position="99"/>
        <end position="157"/>
    </location>
</feature>
<organism evidence="3 4">
    <name type="scientific">Prosthecochloris vibrioformis</name>
    <name type="common">Chlorobium vibrioforme</name>
    <dbReference type="NCBI Taxonomy" id="1098"/>
    <lineage>
        <taxon>Bacteria</taxon>
        <taxon>Pseudomonadati</taxon>
        <taxon>Chlorobiota</taxon>
        <taxon>Chlorobiia</taxon>
        <taxon>Chlorobiales</taxon>
        <taxon>Chlorobiaceae</taxon>
        <taxon>Prosthecochloris</taxon>
    </lineage>
</organism>
<gene>
    <name evidence="3" type="ORF">FGF68_10060</name>
</gene>
<dbReference type="GO" id="GO:0003676">
    <property type="term" value="F:nucleic acid binding"/>
    <property type="evidence" value="ECO:0007669"/>
    <property type="project" value="InterPro"/>
</dbReference>
<dbReference type="InterPro" id="IPR009057">
    <property type="entry name" value="Homeodomain-like_sf"/>
</dbReference>
<dbReference type="SUPFAM" id="SSF46689">
    <property type="entry name" value="Homeodomain-like"/>
    <property type="match status" value="1"/>
</dbReference>
<evidence type="ECO:0000313" key="4">
    <source>
        <dbReference type="Proteomes" id="UP000309544"/>
    </source>
</evidence>
<dbReference type="AlphaFoldDB" id="A0A5C4RS65"/>
<dbReference type="InterPro" id="IPR038717">
    <property type="entry name" value="Tc1-like_DDE_dom"/>
</dbReference>
<comment type="caution">
    <text evidence="3">The sequence shown here is derived from an EMBL/GenBank/DDBJ whole genome shotgun (WGS) entry which is preliminary data.</text>
</comment>
<dbReference type="PANTHER" id="PTHR46564">
    <property type="entry name" value="TRANSPOSASE"/>
    <property type="match status" value="1"/>
</dbReference>
<dbReference type="RefSeq" id="WP_068866176.1">
    <property type="nucleotide sequence ID" value="NZ_VDCI01000011.1"/>
</dbReference>
<dbReference type="InterPro" id="IPR025959">
    <property type="entry name" value="Winged_HTH_dom"/>
</dbReference>
<accession>A0A5C4RS65</accession>
<keyword evidence="4" id="KW-1185">Reference proteome</keyword>
<reference evidence="3 4" key="1">
    <citation type="submission" date="2019-05" db="EMBL/GenBank/DDBJ databases">
        <title>Draft Whole-Genome sequence of the green sulfur bacterium Prosthecochloris vibrioformis DSM 260.</title>
        <authorList>
            <person name="Meyer T.E."/>
            <person name="Kyndt J.A."/>
        </authorList>
    </citation>
    <scope>NUCLEOTIDE SEQUENCE [LARGE SCALE GENOMIC DNA]</scope>
    <source>
        <strain evidence="3 4">DSM 260</strain>
    </source>
</reference>
<dbReference type="Pfam" id="PF13358">
    <property type="entry name" value="DDE_3"/>
    <property type="match status" value="1"/>
</dbReference>
<protein>
    <submittedName>
        <fullName evidence="3">IS630 family transposase</fullName>
    </submittedName>
</protein>
<dbReference type="Gene3D" id="3.30.420.10">
    <property type="entry name" value="Ribonuclease H-like superfamily/Ribonuclease H"/>
    <property type="match status" value="1"/>
</dbReference>
<evidence type="ECO:0000259" key="2">
    <source>
        <dbReference type="Pfam" id="PF13592"/>
    </source>
</evidence>